<dbReference type="InterPro" id="IPR016181">
    <property type="entry name" value="Acyl_CoA_acyltransferase"/>
</dbReference>
<dbReference type="Pfam" id="PF13302">
    <property type="entry name" value="Acetyltransf_3"/>
    <property type="match status" value="1"/>
</dbReference>
<proteinExistence type="inferred from homology"/>
<comment type="similarity">
    <text evidence="1">Belongs to the acetyltransferase family. GNAT subfamily.</text>
</comment>
<dbReference type="InterPro" id="IPR039135">
    <property type="entry name" value="NAT9-like"/>
</dbReference>
<evidence type="ECO:0000256" key="2">
    <source>
        <dbReference type="ARBA" id="ARBA00022679"/>
    </source>
</evidence>
<dbReference type="GO" id="GO:0008080">
    <property type="term" value="F:N-acetyltransferase activity"/>
    <property type="evidence" value="ECO:0007669"/>
    <property type="project" value="InterPro"/>
</dbReference>
<sequence length="138" mass="16207">MRLNKSTKIISDRVILVPYRIQHVPKYHKWMENELLREQTASERLSLDEEYAMQQTWLHDENKSMIGDANLYLRNDEDQDAPILIGEVGLMVADNAFRGKGLGKEIALCLIRYGKRLHTKFFLMEFLTDFLTIFVEKS</sequence>
<dbReference type="PANTHER" id="PTHR13256:SF16">
    <property type="entry name" value="ALPHA_BETA-TUBULIN-N-ACETYLTRANSFERASE 9"/>
    <property type="match status" value="1"/>
</dbReference>
<feature type="domain" description="N-acetyltransferase" evidence="4">
    <location>
        <begin position="13"/>
        <end position="118"/>
    </location>
</feature>
<evidence type="ECO:0000313" key="5">
    <source>
        <dbReference type="EMBL" id="CAB0014759.1"/>
    </source>
</evidence>
<evidence type="ECO:0000259" key="4">
    <source>
        <dbReference type="Pfam" id="PF13302"/>
    </source>
</evidence>
<dbReference type="Gene3D" id="3.40.630.30">
    <property type="match status" value="1"/>
</dbReference>
<evidence type="ECO:0000256" key="3">
    <source>
        <dbReference type="ARBA" id="ARBA00023315"/>
    </source>
</evidence>
<accession>A0A6H5HDZ3</accession>
<dbReference type="InterPro" id="IPR000182">
    <property type="entry name" value="GNAT_dom"/>
</dbReference>
<protein>
    <recommendedName>
        <fullName evidence="4">N-acetyltransferase domain-containing protein</fullName>
    </recommendedName>
</protein>
<dbReference type="Proteomes" id="UP000479000">
    <property type="component" value="Unassembled WGS sequence"/>
</dbReference>
<dbReference type="SUPFAM" id="SSF55729">
    <property type="entry name" value="Acyl-CoA N-acyltransferases (Nat)"/>
    <property type="match status" value="1"/>
</dbReference>
<keyword evidence="2" id="KW-0808">Transferase</keyword>
<gene>
    <name evidence="5" type="ORF">NTEN_LOCUS19167</name>
</gene>
<keyword evidence="6" id="KW-1185">Reference proteome</keyword>
<evidence type="ECO:0000256" key="1">
    <source>
        <dbReference type="ARBA" id="ARBA00009342"/>
    </source>
</evidence>
<organism evidence="5 6">
    <name type="scientific">Nesidiocoris tenuis</name>
    <dbReference type="NCBI Taxonomy" id="355587"/>
    <lineage>
        <taxon>Eukaryota</taxon>
        <taxon>Metazoa</taxon>
        <taxon>Ecdysozoa</taxon>
        <taxon>Arthropoda</taxon>
        <taxon>Hexapoda</taxon>
        <taxon>Insecta</taxon>
        <taxon>Pterygota</taxon>
        <taxon>Neoptera</taxon>
        <taxon>Paraneoptera</taxon>
        <taxon>Hemiptera</taxon>
        <taxon>Heteroptera</taxon>
        <taxon>Panheteroptera</taxon>
        <taxon>Cimicomorpha</taxon>
        <taxon>Miridae</taxon>
        <taxon>Dicyphina</taxon>
        <taxon>Nesidiocoris</taxon>
    </lineage>
</organism>
<evidence type="ECO:0000313" key="6">
    <source>
        <dbReference type="Proteomes" id="UP000479000"/>
    </source>
</evidence>
<dbReference type="PANTHER" id="PTHR13256">
    <property type="entry name" value="N-ACETYLTRANSFERASE 9"/>
    <property type="match status" value="1"/>
</dbReference>
<dbReference type="OrthoDB" id="5043642at2759"/>
<dbReference type="AlphaFoldDB" id="A0A6H5HDZ3"/>
<name>A0A6H5HDZ3_9HEMI</name>
<keyword evidence="3" id="KW-0012">Acyltransferase</keyword>
<reference evidence="5 6" key="1">
    <citation type="submission" date="2020-02" db="EMBL/GenBank/DDBJ databases">
        <authorList>
            <person name="Ferguson B K."/>
        </authorList>
    </citation>
    <scope>NUCLEOTIDE SEQUENCE [LARGE SCALE GENOMIC DNA]</scope>
</reference>
<dbReference type="EMBL" id="CADCXU010028207">
    <property type="protein sequence ID" value="CAB0014759.1"/>
    <property type="molecule type" value="Genomic_DNA"/>
</dbReference>